<dbReference type="AlphaFoldDB" id="A0A8F9TXD2"/>
<proteinExistence type="predicted"/>
<keyword evidence="2" id="KW-1185">Reference proteome</keyword>
<dbReference type="EMBL" id="CP080507">
    <property type="protein sequence ID" value="QYM79277.1"/>
    <property type="molecule type" value="Genomic_DNA"/>
</dbReference>
<evidence type="ECO:0000313" key="1">
    <source>
        <dbReference type="EMBL" id="QYM79277.1"/>
    </source>
</evidence>
<reference evidence="1" key="1">
    <citation type="submission" date="2021-08" db="EMBL/GenBank/DDBJ databases">
        <title>Genome of a novel bacterium of the phylum Verrucomicrobia, Oleiharenicola sp. KSB-15.</title>
        <authorList>
            <person name="Chung J.-H."/>
            <person name="Ahn J.-H."/>
            <person name="Yoon Y."/>
            <person name="Kim D.-Y."/>
            <person name="An S.-H."/>
            <person name="Park I."/>
            <person name="Yeon J."/>
        </authorList>
    </citation>
    <scope>NUCLEOTIDE SEQUENCE</scope>
    <source>
        <strain evidence="1">KSB-15</strain>
    </source>
</reference>
<organism evidence="1 2">
    <name type="scientific">Horticoccus luteus</name>
    <dbReference type="NCBI Taxonomy" id="2862869"/>
    <lineage>
        <taxon>Bacteria</taxon>
        <taxon>Pseudomonadati</taxon>
        <taxon>Verrucomicrobiota</taxon>
        <taxon>Opitutia</taxon>
        <taxon>Opitutales</taxon>
        <taxon>Opitutaceae</taxon>
        <taxon>Horticoccus</taxon>
    </lineage>
</organism>
<protein>
    <submittedName>
        <fullName evidence="1">Uncharacterized protein</fullName>
    </submittedName>
</protein>
<name>A0A8F9TXD2_9BACT</name>
<dbReference type="KEGG" id="ole:K0B96_01270"/>
<accession>A0A8F9TXD2</accession>
<evidence type="ECO:0000313" key="2">
    <source>
        <dbReference type="Proteomes" id="UP000825051"/>
    </source>
</evidence>
<sequence length="123" mass="14247">MFNPRPAARYGAAERSELALWFIFDFHPKIQATRERYDCIEEESDNQTFSGEQQDNDCSIHVVRIPAHRDACFDRKNDRILIPMNRRTILGHDGRTITEEHKSAGYDSEDVPRHSGARFLANV</sequence>
<dbReference type="Proteomes" id="UP000825051">
    <property type="component" value="Chromosome"/>
</dbReference>
<gene>
    <name evidence="1" type="ORF">K0B96_01270</name>
</gene>
<dbReference type="RefSeq" id="WP_220162931.1">
    <property type="nucleotide sequence ID" value="NZ_CP080507.1"/>
</dbReference>